<evidence type="ECO:0000256" key="3">
    <source>
        <dbReference type="ARBA" id="ARBA00022801"/>
    </source>
</evidence>
<dbReference type="InterPro" id="IPR050131">
    <property type="entry name" value="Peptidase_S8_subtilisin-like"/>
</dbReference>
<proteinExistence type="inferred from homology"/>
<feature type="transmembrane region" description="Helical" evidence="6">
    <location>
        <begin position="7"/>
        <end position="27"/>
    </location>
</feature>
<keyword evidence="4 5" id="KW-0720">Serine protease</keyword>
<dbReference type="PANTHER" id="PTHR43806">
    <property type="entry name" value="PEPTIDASE S8"/>
    <property type="match status" value="1"/>
</dbReference>
<evidence type="ECO:0000256" key="5">
    <source>
        <dbReference type="PROSITE-ProRule" id="PRU01240"/>
    </source>
</evidence>
<evidence type="ECO:0000313" key="8">
    <source>
        <dbReference type="EMBL" id="EKD44407.1"/>
    </source>
</evidence>
<dbReference type="EMBL" id="AMFJ01028876">
    <property type="protein sequence ID" value="EKD44407.1"/>
    <property type="molecule type" value="Genomic_DNA"/>
</dbReference>
<dbReference type="Pfam" id="PF00082">
    <property type="entry name" value="Peptidase_S8"/>
    <property type="match status" value="1"/>
</dbReference>
<evidence type="ECO:0000259" key="7">
    <source>
        <dbReference type="Pfam" id="PF00082"/>
    </source>
</evidence>
<dbReference type="GO" id="GO:0004252">
    <property type="term" value="F:serine-type endopeptidase activity"/>
    <property type="evidence" value="ECO:0007669"/>
    <property type="project" value="UniProtKB-UniRule"/>
</dbReference>
<dbReference type="GO" id="GO:0006508">
    <property type="term" value="P:proteolysis"/>
    <property type="evidence" value="ECO:0007669"/>
    <property type="project" value="UniProtKB-KW"/>
</dbReference>
<comment type="caution">
    <text evidence="8">The sequence shown here is derived from an EMBL/GenBank/DDBJ whole genome shotgun (WGS) entry which is preliminary data.</text>
</comment>
<comment type="similarity">
    <text evidence="1 5">Belongs to the peptidase S8 family.</text>
</comment>
<reference evidence="8" key="1">
    <citation type="journal article" date="2012" name="Science">
        <title>Fermentation, hydrogen, and sulfur metabolism in multiple uncultivated bacterial phyla.</title>
        <authorList>
            <person name="Wrighton K.C."/>
            <person name="Thomas B.C."/>
            <person name="Sharon I."/>
            <person name="Miller C.S."/>
            <person name="Castelle C.J."/>
            <person name="VerBerkmoes N.C."/>
            <person name="Wilkins M.J."/>
            <person name="Hettich R.L."/>
            <person name="Lipton M.S."/>
            <person name="Williams K.H."/>
            <person name="Long P.E."/>
            <person name="Banfield J.F."/>
        </authorList>
    </citation>
    <scope>NUCLEOTIDE SEQUENCE [LARGE SCALE GENOMIC DNA]</scope>
</reference>
<feature type="active site" description="Charge relay system" evidence="5">
    <location>
        <position position="108"/>
    </location>
</feature>
<dbReference type="AlphaFoldDB" id="K1Z4B9"/>
<protein>
    <recommendedName>
        <fullName evidence="7">Peptidase S8/S53 domain-containing protein</fullName>
    </recommendedName>
</protein>
<accession>K1Z4B9</accession>
<dbReference type="Gene3D" id="3.40.50.200">
    <property type="entry name" value="Peptidase S8/S53 domain"/>
    <property type="match status" value="1"/>
</dbReference>
<keyword evidence="2 5" id="KW-0645">Protease</keyword>
<evidence type="ECO:0000256" key="4">
    <source>
        <dbReference type="ARBA" id="ARBA00022825"/>
    </source>
</evidence>
<evidence type="ECO:0000256" key="1">
    <source>
        <dbReference type="ARBA" id="ARBA00011073"/>
    </source>
</evidence>
<keyword evidence="6" id="KW-0812">Transmembrane</keyword>
<feature type="active site" description="Charge relay system" evidence="5">
    <location>
        <position position="246"/>
    </location>
</feature>
<gene>
    <name evidence="8" type="ORF">ACD_71C00145G0001</name>
</gene>
<keyword evidence="3 5" id="KW-0378">Hydrolase</keyword>
<keyword evidence="6" id="KW-1133">Transmembrane helix</keyword>
<evidence type="ECO:0000256" key="2">
    <source>
        <dbReference type="ARBA" id="ARBA00022670"/>
    </source>
</evidence>
<feature type="domain" description="Peptidase S8/S53" evidence="7">
    <location>
        <begin position="69"/>
        <end position="282"/>
    </location>
</feature>
<dbReference type="InterPro" id="IPR036852">
    <property type="entry name" value="Peptidase_S8/S53_dom_sf"/>
</dbReference>
<evidence type="ECO:0000256" key="6">
    <source>
        <dbReference type="SAM" id="Phobius"/>
    </source>
</evidence>
<dbReference type="SUPFAM" id="SSF52743">
    <property type="entry name" value="Subtilisin-like"/>
    <property type="match status" value="1"/>
</dbReference>
<dbReference type="PROSITE" id="PS51892">
    <property type="entry name" value="SUBTILASE"/>
    <property type="match status" value="1"/>
</dbReference>
<sequence length="312" mass="34300">MKILKEILIFASVLILLWAVLFVYPVVYPVVKSLFLLDHKFDLSKVEEPYWHINQNYTIQVEKNEIMRTVVVAIVDTGTDKSDFPFENILQGFNVIDQNNVTTDQHGHGRVLSHLVASPVNGINKYAMILPVKVRRTMMDDPKLVSEGIIWAVDHGTDIVNLSIGRGPTNTNVHEGYTEGVEYAIDKGVLVIASSGTSGESVYFPGAIEGVFTVGGLDQNHKLRSEMNTDEIDIFAIDTKAQVSSSFPTAIVSGAVSLILALDESLSPEGAIKIILESADREQINGKEVKILNIDEAIKTVRAMVAAETSNY</sequence>
<dbReference type="PANTHER" id="PTHR43806:SF11">
    <property type="entry name" value="CEREVISIN-RELATED"/>
    <property type="match status" value="1"/>
</dbReference>
<keyword evidence="6" id="KW-0472">Membrane</keyword>
<organism evidence="8">
    <name type="scientific">uncultured bacterium</name>
    <name type="common">gcode 4</name>
    <dbReference type="NCBI Taxonomy" id="1234023"/>
    <lineage>
        <taxon>Bacteria</taxon>
        <taxon>environmental samples</taxon>
    </lineage>
</organism>
<feature type="active site" description="Charge relay system" evidence="5">
    <location>
        <position position="76"/>
    </location>
</feature>
<dbReference type="InterPro" id="IPR000209">
    <property type="entry name" value="Peptidase_S8/S53_dom"/>
</dbReference>
<name>K1Z4B9_9BACT</name>